<dbReference type="Pfam" id="PF17921">
    <property type="entry name" value="Integrase_H2C2"/>
    <property type="match status" value="1"/>
</dbReference>
<dbReference type="OrthoDB" id="6435349at2759"/>
<feature type="coiled-coil region" evidence="2">
    <location>
        <begin position="70"/>
        <end position="97"/>
    </location>
</feature>
<dbReference type="GO" id="GO:0005509">
    <property type="term" value="F:calcium ion binding"/>
    <property type="evidence" value="ECO:0007669"/>
    <property type="project" value="InterPro"/>
</dbReference>
<name>A0A8X6LHD8_TRICU</name>
<dbReference type="Gene3D" id="1.10.340.70">
    <property type="match status" value="1"/>
</dbReference>
<accession>A0A8X6LHD8</accession>
<keyword evidence="2" id="KW-0175">Coiled coil</keyword>
<keyword evidence="1" id="KW-0106">Calcium</keyword>
<organism evidence="4 5">
    <name type="scientific">Trichonephila clavata</name>
    <name type="common">Joro spider</name>
    <name type="synonym">Nephila clavata</name>
    <dbReference type="NCBI Taxonomy" id="2740835"/>
    <lineage>
        <taxon>Eukaryota</taxon>
        <taxon>Metazoa</taxon>
        <taxon>Ecdysozoa</taxon>
        <taxon>Arthropoda</taxon>
        <taxon>Chelicerata</taxon>
        <taxon>Arachnida</taxon>
        <taxon>Araneae</taxon>
        <taxon>Araneomorphae</taxon>
        <taxon>Entelegynae</taxon>
        <taxon>Araneoidea</taxon>
        <taxon>Nephilidae</taxon>
        <taxon>Trichonephila</taxon>
    </lineage>
</organism>
<evidence type="ECO:0000313" key="4">
    <source>
        <dbReference type="EMBL" id="GFR09910.1"/>
    </source>
</evidence>
<dbReference type="SUPFAM" id="SSF47473">
    <property type="entry name" value="EF-hand"/>
    <property type="match status" value="1"/>
</dbReference>
<evidence type="ECO:0000256" key="1">
    <source>
        <dbReference type="ARBA" id="ARBA00022837"/>
    </source>
</evidence>
<sequence length="644" mass="73274">MTSSETGITLLNRKRGNIKCQLTKMANALQKQTDLSIPELQAKLDVVLKLQDKFELLKNDYYGITNDTEYAEAEPSLNSLEDDLQDFEQKHHTLLHKYSTPSTNYKTDLETLDPDLNSSQILSHSEPDSSENARVSFHTNGNNSILINTAIVYVRDSEGIRQPLRAILDCASESSFISSRSAEALGLQKEKDFYMDDCLSGSSELTEFETLQMQLKQLLQRGGLTLHKWCTNLSPTNAKEFPLDRNSEEIQVKTLGMIWNSKITAATPNGLRTSSTVTDQCYTNELKPMPKVTLKLNIDSNFIDNFLDRTNNFHKLIRILAFILRFIKNCKPGVKQTLALTLEEYGLAEIFLIKHFQAGYFSTEIASLKKGSSVPQSSKLRFLNPFIDREGLLRVGGRISHSNVSWNQKHPIILPAGNRLVKLIFQYYHKRDFHLGQQALLNTVRLKYWPLGGRSIARRVVHECVECFKNNPVIANQIMGDLPPERITPSSAFQNAGLDLCGPFLIKYKGQRKDSTQYAHYVFKSFKQSHSGTINFEQFLNILSLLSRGSVADKLQWIFGLYDINGDGFITKQEMLNIVSAIYDMLGHYTDPAVTEHSAREHVERIFHQIDSNKDGVVSMEEFMEWCQKDDLRTKSLFMLDTIL</sequence>
<dbReference type="InterPro" id="IPR011992">
    <property type="entry name" value="EF-hand-dom_pair"/>
</dbReference>
<dbReference type="PRINTS" id="PR00450">
    <property type="entry name" value="RECOVERIN"/>
</dbReference>
<dbReference type="AlphaFoldDB" id="A0A8X6LHD8"/>
<comment type="caution">
    <text evidence="4">The sequence shown here is derived from an EMBL/GenBank/DDBJ whole genome shotgun (WGS) entry which is preliminary data.</text>
</comment>
<evidence type="ECO:0000313" key="5">
    <source>
        <dbReference type="Proteomes" id="UP000887116"/>
    </source>
</evidence>
<dbReference type="PANTHER" id="PTHR47331">
    <property type="entry name" value="PHD-TYPE DOMAIN-CONTAINING PROTEIN"/>
    <property type="match status" value="1"/>
</dbReference>
<dbReference type="PROSITE" id="PS50222">
    <property type="entry name" value="EF_HAND_2"/>
    <property type="match status" value="2"/>
</dbReference>
<dbReference type="CDD" id="cd00051">
    <property type="entry name" value="EFh"/>
    <property type="match status" value="2"/>
</dbReference>
<reference evidence="4" key="1">
    <citation type="submission" date="2020-07" db="EMBL/GenBank/DDBJ databases">
        <title>Multicomponent nature underlies the extraordinary mechanical properties of spider dragline silk.</title>
        <authorList>
            <person name="Kono N."/>
            <person name="Nakamura H."/>
            <person name="Mori M."/>
            <person name="Yoshida Y."/>
            <person name="Ohtoshi R."/>
            <person name="Malay A.D."/>
            <person name="Moran D.A.P."/>
            <person name="Tomita M."/>
            <person name="Numata K."/>
            <person name="Arakawa K."/>
        </authorList>
    </citation>
    <scope>NUCLEOTIDE SEQUENCE</scope>
</reference>
<protein>
    <submittedName>
        <fullName evidence="4">Kv channel-interacting protein 4</fullName>
    </submittedName>
</protein>
<dbReference type="InterPro" id="IPR018247">
    <property type="entry name" value="EF_Hand_1_Ca_BS"/>
</dbReference>
<dbReference type="Pfam" id="PF13499">
    <property type="entry name" value="EF-hand_7"/>
    <property type="match status" value="1"/>
</dbReference>
<evidence type="ECO:0000256" key="2">
    <source>
        <dbReference type="SAM" id="Coils"/>
    </source>
</evidence>
<dbReference type="InterPro" id="IPR002048">
    <property type="entry name" value="EF_hand_dom"/>
</dbReference>
<dbReference type="InterPro" id="IPR041588">
    <property type="entry name" value="Integrase_H2C2"/>
</dbReference>
<keyword evidence="5" id="KW-1185">Reference proteome</keyword>
<dbReference type="EMBL" id="BMAO01026469">
    <property type="protein sequence ID" value="GFR09910.1"/>
    <property type="molecule type" value="Genomic_DNA"/>
</dbReference>
<gene>
    <name evidence="4" type="primary">KCNIP4</name>
    <name evidence="4" type="ORF">TNCT_724081</name>
</gene>
<feature type="domain" description="EF-hand" evidence="3">
    <location>
        <begin position="550"/>
        <end position="585"/>
    </location>
</feature>
<evidence type="ECO:0000259" key="3">
    <source>
        <dbReference type="PROSITE" id="PS50222"/>
    </source>
</evidence>
<dbReference type="Gene3D" id="1.10.238.10">
    <property type="entry name" value="EF-hand"/>
    <property type="match status" value="1"/>
</dbReference>
<dbReference type="SMART" id="SM00054">
    <property type="entry name" value="EFh"/>
    <property type="match status" value="3"/>
</dbReference>
<proteinExistence type="predicted"/>
<dbReference type="Proteomes" id="UP000887116">
    <property type="component" value="Unassembled WGS sequence"/>
</dbReference>
<dbReference type="PROSITE" id="PS00018">
    <property type="entry name" value="EF_HAND_1"/>
    <property type="match status" value="2"/>
</dbReference>
<feature type="domain" description="EF-hand" evidence="3">
    <location>
        <begin position="598"/>
        <end position="633"/>
    </location>
</feature>
<dbReference type="PANTHER" id="PTHR47331:SF5">
    <property type="entry name" value="RIBONUCLEASE H"/>
    <property type="match status" value="1"/>
</dbReference>